<evidence type="ECO:0000259" key="3">
    <source>
        <dbReference type="PROSITE" id="PS50110"/>
    </source>
</evidence>
<dbReference type="Pfam" id="PF09587">
    <property type="entry name" value="PGA_cap"/>
    <property type="match status" value="1"/>
</dbReference>
<name>A0ABT9N802_9ACTN</name>
<accession>A0ABT9N802</accession>
<reference evidence="4 5" key="1">
    <citation type="submission" date="2023-07" db="EMBL/GenBank/DDBJ databases">
        <title>Sequencing the genomes of 1000 actinobacteria strains.</title>
        <authorList>
            <person name="Klenk H.-P."/>
        </authorList>
    </citation>
    <scope>NUCLEOTIDE SEQUENCE [LARGE SCALE GENOMIC DNA]</scope>
    <source>
        <strain evidence="4 5">DSM 44710</strain>
    </source>
</reference>
<gene>
    <name evidence="4" type="ORF">J2S43_008351</name>
</gene>
<keyword evidence="2" id="KW-0597">Phosphoprotein</keyword>
<evidence type="ECO:0000313" key="4">
    <source>
        <dbReference type="EMBL" id="MDP9799839.1"/>
    </source>
</evidence>
<evidence type="ECO:0000313" key="5">
    <source>
        <dbReference type="Proteomes" id="UP001240984"/>
    </source>
</evidence>
<evidence type="ECO:0000256" key="2">
    <source>
        <dbReference type="PROSITE-ProRule" id="PRU00169"/>
    </source>
</evidence>
<feature type="modified residue" description="4-aspartylphosphate" evidence="2">
    <location>
        <position position="53"/>
    </location>
</feature>
<dbReference type="InterPro" id="IPR058245">
    <property type="entry name" value="NreC/VraR/RcsB-like_REC"/>
</dbReference>
<dbReference type="SUPFAM" id="SSF56300">
    <property type="entry name" value="Metallo-dependent phosphatases"/>
    <property type="match status" value="1"/>
</dbReference>
<dbReference type="InterPro" id="IPR029052">
    <property type="entry name" value="Metallo-depent_PP-like"/>
</dbReference>
<dbReference type="RefSeq" id="WP_370881725.1">
    <property type="nucleotide sequence ID" value="NZ_JAUSRA010000001.1"/>
</dbReference>
<dbReference type="InterPro" id="IPR052169">
    <property type="entry name" value="CW_Biosynth-Accessory"/>
</dbReference>
<keyword evidence="5" id="KW-1185">Reference proteome</keyword>
<dbReference type="InterPro" id="IPR001789">
    <property type="entry name" value="Sig_transdc_resp-reg_receiver"/>
</dbReference>
<dbReference type="SMART" id="SM00448">
    <property type="entry name" value="REC"/>
    <property type="match status" value="1"/>
</dbReference>
<comment type="caution">
    <text evidence="4">The sequence shown here is derived from an EMBL/GenBank/DDBJ whole genome shotgun (WGS) entry which is preliminary data.</text>
</comment>
<dbReference type="SUPFAM" id="SSF52172">
    <property type="entry name" value="CheY-like"/>
    <property type="match status" value="1"/>
</dbReference>
<dbReference type="InterPro" id="IPR011006">
    <property type="entry name" value="CheY-like_superfamily"/>
</dbReference>
<sequence length="225" mass="24138">MRVLIADDQELIRVGFRMILEAQPDITVVAEVADGQSAYEAAQRLRPDVCLLDIRMPSLDGLAVTRLLSGPDVADPIAVVVITMFDVAAVAGARRDSDLVVVLPHWGVEGNPCPTPAQRDFAARLAGAGVIAGAHAHVLQGAGRLGDAYVAYGLGNLLFYYHPLYQPFSSRSGLLRLTILDREVTKAEFLPTVITRTGQPELVTGWQADVARQNAERLRACAGVG</sequence>
<dbReference type="InterPro" id="IPR019079">
    <property type="entry name" value="Capsule_synth_CapA"/>
</dbReference>
<feature type="domain" description="Response regulatory" evidence="3">
    <location>
        <begin position="2"/>
        <end position="129"/>
    </location>
</feature>
<dbReference type="SMART" id="SM00854">
    <property type="entry name" value="PGA_cap"/>
    <property type="match status" value="1"/>
</dbReference>
<dbReference type="CDD" id="cd17535">
    <property type="entry name" value="REC_NarL-like"/>
    <property type="match status" value="1"/>
</dbReference>
<dbReference type="Gene3D" id="3.40.50.2300">
    <property type="match status" value="1"/>
</dbReference>
<comment type="similarity">
    <text evidence="1">Belongs to the CapA family.</text>
</comment>
<dbReference type="PANTHER" id="PTHR33393">
    <property type="entry name" value="POLYGLUTAMINE SYNTHESIS ACCESSORY PROTEIN RV0574C-RELATED"/>
    <property type="match status" value="1"/>
</dbReference>
<dbReference type="PROSITE" id="PS50110">
    <property type="entry name" value="RESPONSE_REGULATORY"/>
    <property type="match status" value="1"/>
</dbReference>
<dbReference type="PANTHER" id="PTHR33393:SF13">
    <property type="entry name" value="PGA BIOSYNTHESIS PROTEIN CAPA"/>
    <property type="match status" value="1"/>
</dbReference>
<protein>
    <submittedName>
        <fullName evidence="4">CheY-like chemotaxis protein</fullName>
    </submittedName>
</protein>
<dbReference type="EMBL" id="JAUSRA010000001">
    <property type="protein sequence ID" value="MDP9799839.1"/>
    <property type="molecule type" value="Genomic_DNA"/>
</dbReference>
<proteinExistence type="inferred from homology"/>
<organism evidence="4 5">
    <name type="scientific">Catenuloplanes nepalensis</name>
    <dbReference type="NCBI Taxonomy" id="587533"/>
    <lineage>
        <taxon>Bacteria</taxon>
        <taxon>Bacillati</taxon>
        <taxon>Actinomycetota</taxon>
        <taxon>Actinomycetes</taxon>
        <taxon>Micromonosporales</taxon>
        <taxon>Micromonosporaceae</taxon>
        <taxon>Catenuloplanes</taxon>
    </lineage>
</organism>
<evidence type="ECO:0000256" key="1">
    <source>
        <dbReference type="ARBA" id="ARBA00005662"/>
    </source>
</evidence>
<dbReference type="Proteomes" id="UP001240984">
    <property type="component" value="Unassembled WGS sequence"/>
</dbReference>